<accession>A0ABU9AXH5</accession>
<organism evidence="2 3">
    <name type="scientific">Luteolibacter soli</name>
    <dbReference type="NCBI Taxonomy" id="3135280"/>
    <lineage>
        <taxon>Bacteria</taxon>
        <taxon>Pseudomonadati</taxon>
        <taxon>Verrucomicrobiota</taxon>
        <taxon>Verrucomicrobiia</taxon>
        <taxon>Verrucomicrobiales</taxon>
        <taxon>Verrucomicrobiaceae</taxon>
        <taxon>Luteolibacter</taxon>
    </lineage>
</organism>
<reference evidence="2 3" key="1">
    <citation type="submission" date="2024-04" db="EMBL/GenBank/DDBJ databases">
        <title>Luteolibacter sp. isolated from soil.</title>
        <authorList>
            <person name="An J."/>
        </authorList>
    </citation>
    <scope>NUCLEOTIDE SEQUENCE [LARGE SCALE GENOMIC DNA]</scope>
    <source>
        <strain evidence="2 3">Y139</strain>
    </source>
</reference>
<keyword evidence="3" id="KW-1185">Reference proteome</keyword>
<dbReference type="Pfam" id="PF00656">
    <property type="entry name" value="Peptidase_C14"/>
    <property type="match status" value="1"/>
</dbReference>
<name>A0ABU9AXH5_9BACT</name>
<dbReference type="EMBL" id="JBBUKT010000005">
    <property type="protein sequence ID" value="MEK7951737.1"/>
    <property type="molecule type" value="Genomic_DNA"/>
</dbReference>
<dbReference type="Gene3D" id="3.40.50.1460">
    <property type="match status" value="1"/>
</dbReference>
<feature type="domain" description="Peptidase C14 caspase" evidence="1">
    <location>
        <begin position="101"/>
        <end position="266"/>
    </location>
</feature>
<evidence type="ECO:0000313" key="3">
    <source>
        <dbReference type="Proteomes" id="UP001371305"/>
    </source>
</evidence>
<evidence type="ECO:0000259" key="1">
    <source>
        <dbReference type="Pfam" id="PF00656"/>
    </source>
</evidence>
<dbReference type="InterPro" id="IPR029030">
    <property type="entry name" value="Caspase-like_dom_sf"/>
</dbReference>
<protein>
    <submittedName>
        <fullName evidence="2">Caspase family protein</fullName>
    </submittedName>
</protein>
<sequence length="404" mass="43380">MPPFFQAAAPPAGGGTHVLLIGVNHYTELPAEDGTGGGGNGDRHAPGLKRLSTSVPSIERLANWFIDGASGNKGFSSARFPLASLDILLSPGQFTRSDGTTTAVPEATFRNIRTAAHEWRTRAHGHQENRAMLFFVGHGMEGTDHYLLPSDAFSDANAPGENLIKLNTLITRMGSCRAGIQMFFVDACRSHLGAQLQSQEEAGEDFCAPFLSPQPSLHPRHVPLYRAALAKGQPALGRTGMHTFFTEGLLDCFNHHGASDNGGAGAFQVTADSLRAALDERMKRMTAEKSLPLNCDCKDMSQTMPAIPLDLHEIPAADCRVLARVSTVPAEVFPTTFFSIAGNGITQAHPPTGGPPPPPTLTTWDTDLPPGEYDLSTFSNPGQLIATRRKEFRMPVDHCKLPVP</sequence>
<dbReference type="SUPFAM" id="SSF52129">
    <property type="entry name" value="Caspase-like"/>
    <property type="match status" value="1"/>
</dbReference>
<proteinExistence type="predicted"/>
<dbReference type="Proteomes" id="UP001371305">
    <property type="component" value="Unassembled WGS sequence"/>
</dbReference>
<comment type="caution">
    <text evidence="2">The sequence shown here is derived from an EMBL/GenBank/DDBJ whole genome shotgun (WGS) entry which is preliminary data.</text>
</comment>
<evidence type="ECO:0000313" key="2">
    <source>
        <dbReference type="EMBL" id="MEK7951737.1"/>
    </source>
</evidence>
<gene>
    <name evidence="2" type="ORF">WKV53_14560</name>
</gene>
<dbReference type="RefSeq" id="WP_341405433.1">
    <property type="nucleotide sequence ID" value="NZ_JBBUKT010000005.1"/>
</dbReference>
<dbReference type="InterPro" id="IPR011600">
    <property type="entry name" value="Pept_C14_caspase"/>
</dbReference>